<protein>
    <submittedName>
        <fullName evidence="2">Uncharacterized protein</fullName>
    </submittedName>
</protein>
<feature type="coiled-coil region" evidence="1">
    <location>
        <begin position="66"/>
        <end position="100"/>
    </location>
</feature>
<reference evidence="3" key="1">
    <citation type="submission" date="2016-10" db="EMBL/GenBank/DDBJ databases">
        <authorList>
            <person name="Varghese N."/>
            <person name="Submissions S."/>
        </authorList>
    </citation>
    <scope>NUCLEOTIDE SEQUENCE [LARGE SCALE GENOMIC DNA]</scope>
    <source>
        <strain evidence="3">B48,IBRC-M 10115,DSM 25386,CECT 8001</strain>
    </source>
</reference>
<dbReference type="STRING" id="930146.SAMN05192533_11760"/>
<evidence type="ECO:0000313" key="3">
    <source>
        <dbReference type="Proteomes" id="UP000198553"/>
    </source>
</evidence>
<accession>A0A1H8IK19</accession>
<dbReference type="Proteomes" id="UP000198553">
    <property type="component" value="Unassembled WGS sequence"/>
</dbReference>
<organism evidence="2 3">
    <name type="scientific">Mesobacillus persicus</name>
    <dbReference type="NCBI Taxonomy" id="930146"/>
    <lineage>
        <taxon>Bacteria</taxon>
        <taxon>Bacillati</taxon>
        <taxon>Bacillota</taxon>
        <taxon>Bacilli</taxon>
        <taxon>Bacillales</taxon>
        <taxon>Bacillaceae</taxon>
        <taxon>Mesobacillus</taxon>
    </lineage>
</organism>
<dbReference type="AlphaFoldDB" id="A0A1H8IK19"/>
<keyword evidence="3" id="KW-1185">Reference proteome</keyword>
<name>A0A1H8IK19_9BACI</name>
<proteinExistence type="predicted"/>
<gene>
    <name evidence="2" type="ORF">SAMN05192533_11760</name>
</gene>
<evidence type="ECO:0000256" key="1">
    <source>
        <dbReference type="SAM" id="Coils"/>
    </source>
</evidence>
<keyword evidence="1" id="KW-0175">Coiled coil</keyword>
<evidence type="ECO:0000313" key="2">
    <source>
        <dbReference type="EMBL" id="SEN68267.1"/>
    </source>
</evidence>
<dbReference type="EMBL" id="FOBW01000017">
    <property type="protein sequence ID" value="SEN68267.1"/>
    <property type="molecule type" value="Genomic_DNA"/>
</dbReference>
<sequence length="103" mass="12088">MKGYQSSSQKRFNHHQKVFSEFEIAIIYLYSTIRTRYNKRSESGRKVVNDMANASSKNENPSKKLIRLLEEQLAHSNQQNKDLSKQIEVLIDQVRQLTKLLYG</sequence>